<keyword evidence="6" id="KW-1185">Reference proteome</keyword>
<dbReference type="Pfam" id="PF00990">
    <property type="entry name" value="GGDEF"/>
    <property type="match status" value="1"/>
</dbReference>
<dbReference type="Gene3D" id="3.30.70.270">
    <property type="match status" value="1"/>
</dbReference>
<feature type="domain" description="GGDEF" evidence="4">
    <location>
        <begin position="244"/>
        <end position="377"/>
    </location>
</feature>
<dbReference type="InterPro" id="IPR029787">
    <property type="entry name" value="Nucleotide_cyclase"/>
</dbReference>
<dbReference type="Proteomes" id="UP000308530">
    <property type="component" value="Chromosome"/>
</dbReference>
<feature type="transmembrane region" description="Helical" evidence="3">
    <location>
        <begin position="35"/>
        <end position="54"/>
    </location>
</feature>
<reference evidence="5 6" key="1">
    <citation type="submission" date="2020-06" db="EMBL/GenBank/DDBJ databases">
        <title>Genome sequence of Rhizobium sp strain ADMK78.</title>
        <authorList>
            <person name="Rahi P."/>
        </authorList>
    </citation>
    <scope>NUCLEOTIDE SEQUENCE [LARGE SCALE GENOMIC DNA]</scope>
    <source>
        <strain evidence="5 6">ADMK78</strain>
    </source>
</reference>
<dbReference type="NCBIfam" id="TIGR00254">
    <property type="entry name" value="GGDEF"/>
    <property type="match status" value="1"/>
</dbReference>
<feature type="transmembrane region" description="Helical" evidence="3">
    <location>
        <begin position="6"/>
        <end position="26"/>
    </location>
</feature>
<gene>
    <name evidence="5" type="ORF">FE840_011385</name>
</gene>
<dbReference type="SUPFAM" id="SSF55073">
    <property type="entry name" value="Nucleotide cyclase"/>
    <property type="match status" value="1"/>
</dbReference>
<dbReference type="RefSeq" id="WP_138289131.1">
    <property type="nucleotide sequence ID" value="NZ_CP058350.1"/>
</dbReference>
<organism evidence="5 6">
    <name type="scientific">Peteryoungia desertarenae</name>
    <dbReference type="NCBI Taxonomy" id="1813451"/>
    <lineage>
        <taxon>Bacteria</taxon>
        <taxon>Pseudomonadati</taxon>
        <taxon>Pseudomonadota</taxon>
        <taxon>Alphaproteobacteria</taxon>
        <taxon>Hyphomicrobiales</taxon>
        <taxon>Rhizobiaceae</taxon>
        <taxon>Peteryoungia</taxon>
    </lineage>
</organism>
<feature type="transmembrane region" description="Helical" evidence="3">
    <location>
        <begin position="149"/>
        <end position="169"/>
    </location>
</feature>
<dbReference type="InterPro" id="IPR043128">
    <property type="entry name" value="Rev_trsase/Diguanyl_cyclase"/>
</dbReference>
<comment type="catalytic activity">
    <reaction evidence="2">
        <text>2 GTP = 3',3'-c-di-GMP + 2 diphosphate</text>
        <dbReference type="Rhea" id="RHEA:24898"/>
        <dbReference type="ChEBI" id="CHEBI:33019"/>
        <dbReference type="ChEBI" id="CHEBI:37565"/>
        <dbReference type="ChEBI" id="CHEBI:58805"/>
        <dbReference type="EC" id="2.7.7.65"/>
    </reaction>
</comment>
<dbReference type="EMBL" id="CP058350">
    <property type="protein sequence ID" value="QLF70092.1"/>
    <property type="molecule type" value="Genomic_DNA"/>
</dbReference>
<name>A0ABX6QNR1_9HYPH</name>
<feature type="transmembrane region" description="Helical" evidence="3">
    <location>
        <begin position="118"/>
        <end position="137"/>
    </location>
</feature>
<proteinExistence type="predicted"/>
<dbReference type="SMART" id="SM00267">
    <property type="entry name" value="GGDEF"/>
    <property type="match status" value="1"/>
</dbReference>
<dbReference type="PROSITE" id="PS50887">
    <property type="entry name" value="GGDEF"/>
    <property type="match status" value="1"/>
</dbReference>
<evidence type="ECO:0000313" key="5">
    <source>
        <dbReference type="EMBL" id="QLF70092.1"/>
    </source>
</evidence>
<dbReference type="InterPro" id="IPR050469">
    <property type="entry name" value="Diguanylate_Cyclase"/>
</dbReference>
<keyword evidence="3" id="KW-0472">Membrane</keyword>
<feature type="transmembrane region" description="Helical" evidence="3">
    <location>
        <begin position="66"/>
        <end position="86"/>
    </location>
</feature>
<dbReference type="EC" id="2.7.7.65" evidence="1"/>
<dbReference type="InterPro" id="IPR000160">
    <property type="entry name" value="GGDEF_dom"/>
</dbReference>
<keyword evidence="3" id="KW-1133">Transmembrane helix</keyword>
<evidence type="ECO:0000256" key="3">
    <source>
        <dbReference type="SAM" id="Phobius"/>
    </source>
</evidence>
<evidence type="ECO:0000259" key="4">
    <source>
        <dbReference type="PROSITE" id="PS50887"/>
    </source>
</evidence>
<dbReference type="PANTHER" id="PTHR45138">
    <property type="entry name" value="REGULATORY COMPONENTS OF SENSORY TRANSDUCTION SYSTEM"/>
    <property type="match status" value="1"/>
</dbReference>
<dbReference type="CDD" id="cd01949">
    <property type="entry name" value="GGDEF"/>
    <property type="match status" value="1"/>
</dbReference>
<evidence type="ECO:0000313" key="6">
    <source>
        <dbReference type="Proteomes" id="UP000308530"/>
    </source>
</evidence>
<evidence type="ECO:0000256" key="1">
    <source>
        <dbReference type="ARBA" id="ARBA00012528"/>
    </source>
</evidence>
<feature type="transmembrane region" description="Helical" evidence="3">
    <location>
        <begin position="181"/>
        <end position="201"/>
    </location>
</feature>
<protein>
    <recommendedName>
        <fullName evidence="1">diguanylate cyclase</fullName>
        <ecNumber evidence="1">2.7.7.65</ecNumber>
    </recommendedName>
</protein>
<sequence length="418" mass="45353">MIDVKTGFLLWITQAATFAILLGAIWSRDRTQRHYLWFALGFAVHSIGLSLVVLREDIADFLSIQIGNLISLLAFSCWINGMLLMGDRKPSSVGLMPSTLWIAANLIPAIAGDMGLRMGVYHFASAFGFCLLASVALRLSVSSSFYRRSLAAVWGCQAIACLGFAMTSVQLRPDSFADVNIGTPIAISGFICFVAAITIILRMLMDRSQEQLQVLVRTDPLTGLLNRRGFIEAFESLRSRPGTSSIALLLFDLDHFKSINDTHGHGTGDGVLQHFARIGRALLPDVAAFGRTGGEEFAAAIPVTEARDAALIAETVRQALADRGIDLEDRELVVTTSIGIAVMPRADADLDKLMTSADRALYKAKTQGRNRTAVSTGERILQVPSARPDALDDQADRQVAILRRLAAAAPNLNHSRNT</sequence>
<dbReference type="PANTHER" id="PTHR45138:SF9">
    <property type="entry name" value="DIGUANYLATE CYCLASE DGCM-RELATED"/>
    <property type="match status" value="1"/>
</dbReference>
<accession>A0ABX6QNR1</accession>
<evidence type="ECO:0000256" key="2">
    <source>
        <dbReference type="ARBA" id="ARBA00034247"/>
    </source>
</evidence>
<keyword evidence="3" id="KW-0812">Transmembrane</keyword>